<accession>A0A427APJ5</accession>
<dbReference type="Proteomes" id="UP000287651">
    <property type="component" value="Unassembled WGS sequence"/>
</dbReference>
<gene>
    <name evidence="1" type="ORF">B296_00027537</name>
</gene>
<organism evidence="1 2">
    <name type="scientific">Ensete ventricosum</name>
    <name type="common">Abyssinian banana</name>
    <name type="synonym">Musa ensete</name>
    <dbReference type="NCBI Taxonomy" id="4639"/>
    <lineage>
        <taxon>Eukaryota</taxon>
        <taxon>Viridiplantae</taxon>
        <taxon>Streptophyta</taxon>
        <taxon>Embryophyta</taxon>
        <taxon>Tracheophyta</taxon>
        <taxon>Spermatophyta</taxon>
        <taxon>Magnoliopsida</taxon>
        <taxon>Liliopsida</taxon>
        <taxon>Zingiberales</taxon>
        <taxon>Musaceae</taxon>
        <taxon>Ensete</taxon>
    </lineage>
</organism>
<protein>
    <submittedName>
        <fullName evidence="1">Uncharacterized protein</fullName>
    </submittedName>
</protein>
<sequence>MHCINVIDSLTLCRKGGRAFLKSLLPRLNSKDSSGGPAMPFELEVLYSHCLNIAYITLLVYFSTDIPSCCFATKILVQKKRKKLKCFWRIIFRAYISFLRCESCHGQAERLLDSAKEMEDSIAVNLRSP</sequence>
<evidence type="ECO:0000313" key="1">
    <source>
        <dbReference type="EMBL" id="RRT78142.1"/>
    </source>
</evidence>
<dbReference type="EMBL" id="AMZH03001750">
    <property type="protein sequence ID" value="RRT78142.1"/>
    <property type="molecule type" value="Genomic_DNA"/>
</dbReference>
<name>A0A427APJ5_ENSVE</name>
<comment type="caution">
    <text evidence="1">The sequence shown here is derived from an EMBL/GenBank/DDBJ whole genome shotgun (WGS) entry which is preliminary data.</text>
</comment>
<dbReference type="AlphaFoldDB" id="A0A427APJ5"/>
<proteinExistence type="predicted"/>
<reference evidence="1 2" key="1">
    <citation type="journal article" date="2014" name="Agronomy (Basel)">
        <title>A Draft Genome Sequence for Ensete ventricosum, the Drought-Tolerant Tree Against Hunger.</title>
        <authorList>
            <person name="Harrison J."/>
            <person name="Moore K.A."/>
            <person name="Paszkiewicz K."/>
            <person name="Jones T."/>
            <person name="Grant M."/>
            <person name="Ambacheew D."/>
            <person name="Muzemil S."/>
            <person name="Studholme D.J."/>
        </authorList>
    </citation>
    <scope>NUCLEOTIDE SEQUENCE [LARGE SCALE GENOMIC DNA]</scope>
</reference>
<evidence type="ECO:0000313" key="2">
    <source>
        <dbReference type="Proteomes" id="UP000287651"/>
    </source>
</evidence>